<feature type="transmembrane region" description="Helical" evidence="1">
    <location>
        <begin position="51"/>
        <end position="73"/>
    </location>
</feature>
<keyword evidence="1" id="KW-0812">Transmembrane</keyword>
<dbReference type="OrthoDB" id="8926562at2"/>
<protein>
    <submittedName>
        <fullName evidence="2">Uncharacterized protein</fullName>
    </submittedName>
</protein>
<proteinExistence type="predicted"/>
<dbReference type="Proteomes" id="UP000431684">
    <property type="component" value="Unassembled WGS sequence"/>
</dbReference>
<name>A0A6I3XI69_9BURK</name>
<dbReference type="AlphaFoldDB" id="A0A6I3XI69"/>
<dbReference type="EMBL" id="WNWM01000002">
    <property type="protein sequence ID" value="MUI15196.1"/>
    <property type="molecule type" value="Genomic_DNA"/>
</dbReference>
<gene>
    <name evidence="2" type="ORF">GJV26_22400</name>
</gene>
<feature type="transmembrane region" description="Helical" evidence="1">
    <location>
        <begin position="12"/>
        <end position="31"/>
    </location>
</feature>
<evidence type="ECO:0000313" key="2">
    <source>
        <dbReference type="EMBL" id="MUI15196.1"/>
    </source>
</evidence>
<keyword evidence="1" id="KW-1133">Transmembrane helix</keyword>
<keyword evidence="3" id="KW-1185">Reference proteome</keyword>
<dbReference type="RefSeq" id="WP_155710914.1">
    <property type="nucleotide sequence ID" value="NZ_BMWU01000062.1"/>
</dbReference>
<accession>A0A6I3XI69</accession>
<organism evidence="2 3">
    <name type="scientific">Pseudoduganella dura</name>
    <dbReference type="NCBI Taxonomy" id="321982"/>
    <lineage>
        <taxon>Bacteria</taxon>
        <taxon>Pseudomonadati</taxon>
        <taxon>Pseudomonadota</taxon>
        <taxon>Betaproteobacteria</taxon>
        <taxon>Burkholderiales</taxon>
        <taxon>Oxalobacteraceae</taxon>
        <taxon>Telluria group</taxon>
        <taxon>Pseudoduganella</taxon>
    </lineage>
</organism>
<comment type="caution">
    <text evidence="2">The sequence shown here is derived from an EMBL/GenBank/DDBJ whole genome shotgun (WGS) entry which is preliminary data.</text>
</comment>
<keyword evidence="1" id="KW-0472">Membrane</keyword>
<reference evidence="2 3" key="1">
    <citation type="submission" date="2019-11" db="EMBL/GenBank/DDBJ databases">
        <title>Draft Genome Sequences of Six Type Strains of the Genus Massilia.</title>
        <authorList>
            <person name="Miess H."/>
            <person name="Frediansyah A."/>
            <person name="Goeker M."/>
            <person name="Gross H."/>
        </authorList>
    </citation>
    <scope>NUCLEOTIDE SEQUENCE [LARGE SCALE GENOMIC DNA]</scope>
    <source>
        <strain evidence="2 3">DSM 17513</strain>
    </source>
</reference>
<sequence>MHSTTYARIVRASGLYDLFITAPFATPWTFALLHGHLSAVNEAMGGAPLPAFGPLHVLFACLMGSVVLLWSVLRILDPQVRFGRYDGAGRFAFTLWMAWTLAQTGMPILWLLIVPEFAWGVVQWLPLRRDRNDAAAPAGAMLGV</sequence>
<evidence type="ECO:0000313" key="3">
    <source>
        <dbReference type="Proteomes" id="UP000431684"/>
    </source>
</evidence>
<evidence type="ECO:0000256" key="1">
    <source>
        <dbReference type="SAM" id="Phobius"/>
    </source>
</evidence>